<protein>
    <recommendedName>
        <fullName evidence="3">Fibronectin type-III domain-containing protein</fullName>
    </recommendedName>
</protein>
<name>A0AAV8WFP1_9CUCU</name>
<proteinExistence type="predicted"/>
<evidence type="ECO:0008006" key="3">
    <source>
        <dbReference type="Google" id="ProtNLM"/>
    </source>
</evidence>
<dbReference type="Proteomes" id="UP001159042">
    <property type="component" value="Unassembled WGS sequence"/>
</dbReference>
<dbReference type="EMBL" id="JANEYG010000002">
    <property type="protein sequence ID" value="KAJ8925173.1"/>
    <property type="molecule type" value="Genomic_DNA"/>
</dbReference>
<feature type="non-terminal residue" evidence="1">
    <location>
        <position position="1"/>
    </location>
</feature>
<reference evidence="1 2" key="1">
    <citation type="journal article" date="2023" name="Insect Mol. Biol.">
        <title>Genome sequencing provides insights into the evolution of gene families encoding plant cell wall-degrading enzymes in longhorned beetles.</title>
        <authorList>
            <person name="Shin N.R."/>
            <person name="Okamura Y."/>
            <person name="Kirsch R."/>
            <person name="Pauchet Y."/>
        </authorList>
    </citation>
    <scope>NUCLEOTIDE SEQUENCE [LARGE SCALE GENOMIC DNA]</scope>
    <source>
        <strain evidence="1">EAD_L_NR</strain>
    </source>
</reference>
<dbReference type="CDD" id="cd00063">
    <property type="entry name" value="FN3"/>
    <property type="match status" value="1"/>
</dbReference>
<comment type="caution">
    <text evidence="1">The sequence shown here is derived from an EMBL/GenBank/DDBJ whole genome shotgun (WGS) entry which is preliminary data.</text>
</comment>
<sequence length="411" mass="46139">ADLSLAYINVTRNEEMGDLHLTWDITDARLGTCTIRYRLSIGEDERVQVIHDLYFSDETVNLDFLSACTKYQIVLLPIKYTNVAHFSTQYFNLYITDKMVIQLLRVLLVTFFTFLPVNTASGQDCLPRSVQNINILSNTTLVWELDPFEPCDISNFYVDIWGGDAEEEYHFNITDNFLDVSFLGSCELWNFTITAVHYVVPGPASTLSTYVPLPPDADLSLAFVRYSFPDGLIAMEWDLANRTLGDCSVKYRLTLHDQDRDTMDDLYLDDTAILLTESLACTQYETILRAINMAYPMIEGPLRRLSIRLGARVQSAPTLKSINIQATSFNMTVALDGNRNKCPLMALLVDGGSYFNVSVPLQGLDSPDSAHVEVKSLLPNTLYYFHVSVQNNGGLSAPTLIAVQTLELSPN</sequence>
<accession>A0AAV8WFP1</accession>
<keyword evidence="2" id="KW-1185">Reference proteome</keyword>
<dbReference type="SUPFAM" id="SSF49265">
    <property type="entry name" value="Fibronectin type III"/>
    <property type="match status" value="2"/>
</dbReference>
<dbReference type="InterPro" id="IPR003961">
    <property type="entry name" value="FN3_dom"/>
</dbReference>
<gene>
    <name evidence="1" type="ORF">NQ315_001358</name>
</gene>
<evidence type="ECO:0000313" key="2">
    <source>
        <dbReference type="Proteomes" id="UP001159042"/>
    </source>
</evidence>
<dbReference type="AlphaFoldDB" id="A0AAV8WFP1"/>
<evidence type="ECO:0000313" key="1">
    <source>
        <dbReference type="EMBL" id="KAJ8925173.1"/>
    </source>
</evidence>
<dbReference type="InterPro" id="IPR036116">
    <property type="entry name" value="FN3_sf"/>
</dbReference>
<organism evidence="1 2">
    <name type="scientific">Exocentrus adspersus</name>
    <dbReference type="NCBI Taxonomy" id="1586481"/>
    <lineage>
        <taxon>Eukaryota</taxon>
        <taxon>Metazoa</taxon>
        <taxon>Ecdysozoa</taxon>
        <taxon>Arthropoda</taxon>
        <taxon>Hexapoda</taxon>
        <taxon>Insecta</taxon>
        <taxon>Pterygota</taxon>
        <taxon>Neoptera</taxon>
        <taxon>Endopterygota</taxon>
        <taxon>Coleoptera</taxon>
        <taxon>Polyphaga</taxon>
        <taxon>Cucujiformia</taxon>
        <taxon>Chrysomeloidea</taxon>
        <taxon>Cerambycidae</taxon>
        <taxon>Lamiinae</taxon>
        <taxon>Acanthocinini</taxon>
        <taxon>Exocentrus</taxon>
    </lineage>
</organism>